<feature type="region of interest" description="Disordered" evidence="1">
    <location>
        <begin position="30"/>
        <end position="66"/>
    </location>
</feature>
<comment type="caution">
    <text evidence="3">The sequence shown here is derived from an EMBL/GenBank/DDBJ whole genome shotgun (WGS) entry which is preliminary data.</text>
</comment>
<proteinExistence type="predicted"/>
<reference evidence="3" key="1">
    <citation type="submission" date="2022-03" db="EMBL/GenBank/DDBJ databases">
        <authorList>
            <person name="Santos J.D.N."/>
            <person name="Kallscheuer N."/>
            <person name="Jogler C."/>
            <person name="Lage O.M."/>
        </authorList>
    </citation>
    <scope>NUCLEOTIDE SEQUENCE</scope>
    <source>
        <strain evidence="3">M600PL45_2</strain>
    </source>
</reference>
<evidence type="ECO:0000313" key="3">
    <source>
        <dbReference type="EMBL" id="MCH6163407.1"/>
    </source>
</evidence>
<accession>A0ABS9T4G0</accession>
<feature type="chain" id="PRO_5046190909" description="Tat pathway signal sequence domain protein" evidence="2">
    <location>
        <begin position="26"/>
        <end position="252"/>
    </location>
</feature>
<organism evidence="3 4">
    <name type="scientific">Streptomyces marispadix</name>
    <dbReference type="NCBI Taxonomy" id="2922868"/>
    <lineage>
        <taxon>Bacteria</taxon>
        <taxon>Bacillati</taxon>
        <taxon>Actinomycetota</taxon>
        <taxon>Actinomycetes</taxon>
        <taxon>Kitasatosporales</taxon>
        <taxon>Streptomycetaceae</taxon>
        <taxon>Streptomyces</taxon>
    </lineage>
</organism>
<feature type="compositionally biased region" description="Basic and acidic residues" evidence="1">
    <location>
        <begin position="52"/>
        <end position="66"/>
    </location>
</feature>
<feature type="signal peptide" evidence="2">
    <location>
        <begin position="1"/>
        <end position="25"/>
    </location>
</feature>
<evidence type="ECO:0008006" key="5">
    <source>
        <dbReference type="Google" id="ProtNLM"/>
    </source>
</evidence>
<keyword evidence="4" id="KW-1185">Reference proteome</keyword>
<dbReference type="RefSeq" id="WP_241062313.1">
    <property type="nucleotide sequence ID" value="NZ_JAKWJU010000002.1"/>
</dbReference>
<reference evidence="3" key="2">
    <citation type="journal article" date="2023" name="Int. J. Syst. Evol. Microbiol.">
        <title>Streptomyces marispadix sp. nov., isolated from marine beach sediment of the Northern Coast of Portugal.</title>
        <authorList>
            <person name="dos Santos J.D.N."/>
            <person name="Vitorino I.R."/>
            <person name="Kallscheuer N."/>
            <person name="Srivastava A."/>
            <person name="Krautwurst S."/>
            <person name="Marz M."/>
            <person name="Jogler C."/>
            <person name="Lobo Da Cunha A."/>
            <person name="Catita J."/>
            <person name="Goncalves H."/>
            <person name="Gonzalez I."/>
            <person name="Reyes F."/>
            <person name="Lage O.M."/>
        </authorList>
    </citation>
    <scope>NUCLEOTIDE SEQUENCE</scope>
    <source>
        <strain evidence="3">M600PL45_2</strain>
    </source>
</reference>
<protein>
    <recommendedName>
        <fullName evidence="5">Tat pathway signal sequence domain protein</fullName>
    </recommendedName>
</protein>
<feature type="compositionally biased region" description="Low complexity" evidence="1">
    <location>
        <begin position="30"/>
        <end position="48"/>
    </location>
</feature>
<sequence>MGRTRRRRTVVSAALAAVAAVIVTAAPPEGAGAATRTATTPPDETAAAKGHGAKEPRPPRLPRDFSGKGKWVVRDLGITVPFRWRGRNGDSQMIAGGPQYPIWFTNLIYRGDLYTLTYKWPNLRDHTCSKIPGLGLSELNGFLKRSRFVGREILQRNPRRHVNHWRAGVVLPKLPPGKFLRLPLALGDIYVDQRDRGRFWQVLQFGVQNLYDPELDEWAMMDTFDRKPGKVTLPRECADATNVGTASGGSRR</sequence>
<evidence type="ECO:0000256" key="1">
    <source>
        <dbReference type="SAM" id="MobiDB-lite"/>
    </source>
</evidence>
<gene>
    <name evidence="3" type="ORF">MMA15_24335</name>
</gene>
<dbReference type="EMBL" id="JAKWJU010000002">
    <property type="protein sequence ID" value="MCH6163407.1"/>
    <property type="molecule type" value="Genomic_DNA"/>
</dbReference>
<keyword evidence="2" id="KW-0732">Signal</keyword>
<evidence type="ECO:0000256" key="2">
    <source>
        <dbReference type="SAM" id="SignalP"/>
    </source>
</evidence>
<dbReference type="Proteomes" id="UP001166784">
    <property type="component" value="Unassembled WGS sequence"/>
</dbReference>
<name>A0ABS9T4G0_9ACTN</name>
<evidence type="ECO:0000313" key="4">
    <source>
        <dbReference type="Proteomes" id="UP001166784"/>
    </source>
</evidence>